<reference evidence="1" key="1">
    <citation type="journal article" date="2015" name="Front. Microbiol.">
        <title>Combining genomic sequencing methods to explore viral diversity and reveal potential virus-host interactions.</title>
        <authorList>
            <person name="Chow C.E."/>
            <person name="Winget D.M."/>
            <person name="White R.A.III."/>
            <person name="Hallam S.J."/>
            <person name="Suttle C.A."/>
        </authorList>
    </citation>
    <scope>NUCLEOTIDE SEQUENCE</scope>
    <source>
        <strain evidence="1">Oxic1_1</strain>
    </source>
</reference>
<proteinExistence type="predicted"/>
<sequence>MPALVTYSKRDTRLEGDAQAFPALITLGQLFVVGLQTDVALCSKSCHLFVLGLGKPPCVGLQIGCGDLDGQGV</sequence>
<protein>
    <submittedName>
        <fullName evidence="1">Uncharacterized protein</fullName>
    </submittedName>
</protein>
<name>A0A0F7L7S8_9VIRU</name>
<reference evidence="1" key="2">
    <citation type="submission" date="2015-03" db="EMBL/GenBank/DDBJ databases">
        <authorList>
            <person name="Chow C.-E.T."/>
            <person name="Winget D.M."/>
            <person name="White R.A.III."/>
            <person name="Hallam S.J."/>
            <person name="Suttle C.A."/>
        </authorList>
    </citation>
    <scope>NUCLEOTIDE SEQUENCE</scope>
    <source>
        <strain evidence="1">Oxic1_1</strain>
    </source>
</reference>
<organism evidence="1">
    <name type="scientific">uncultured marine virus</name>
    <dbReference type="NCBI Taxonomy" id="186617"/>
    <lineage>
        <taxon>Viruses</taxon>
        <taxon>environmental samples</taxon>
    </lineage>
</organism>
<dbReference type="EMBL" id="KR029596">
    <property type="protein sequence ID" value="AKH47603.1"/>
    <property type="molecule type" value="Genomic_DNA"/>
</dbReference>
<accession>A0A0F7L7S8</accession>
<evidence type="ECO:0000313" key="1">
    <source>
        <dbReference type="EMBL" id="AKH47603.1"/>
    </source>
</evidence>